<evidence type="ECO:0000256" key="4">
    <source>
        <dbReference type="ARBA" id="ARBA00023136"/>
    </source>
</evidence>
<dbReference type="InterPro" id="IPR002293">
    <property type="entry name" value="AA/rel_permease1"/>
</dbReference>
<evidence type="ECO:0000256" key="2">
    <source>
        <dbReference type="ARBA" id="ARBA00022692"/>
    </source>
</evidence>
<feature type="transmembrane region" description="Helical" evidence="6">
    <location>
        <begin position="202"/>
        <end position="222"/>
    </location>
</feature>
<feature type="compositionally biased region" description="Acidic residues" evidence="5">
    <location>
        <begin position="356"/>
        <end position="367"/>
    </location>
</feature>
<evidence type="ECO:0000313" key="8">
    <source>
        <dbReference type="Proteomes" id="UP000821853"/>
    </source>
</evidence>
<dbReference type="EMBL" id="JABSTR010002583">
    <property type="protein sequence ID" value="KAH9384504.1"/>
    <property type="molecule type" value="Genomic_DNA"/>
</dbReference>
<dbReference type="AlphaFoldDB" id="A0A9J6HCC8"/>
<feature type="region of interest" description="Disordered" evidence="5">
    <location>
        <begin position="349"/>
        <end position="372"/>
    </location>
</feature>
<comment type="subcellular location">
    <subcellularLocation>
        <location evidence="1">Membrane</location>
        <topology evidence="1">Multi-pass membrane protein</topology>
    </subcellularLocation>
</comment>
<protein>
    <recommendedName>
        <fullName evidence="9">Cationic amino acid transporter</fullName>
    </recommendedName>
</protein>
<accession>A0A9J6HCC8</accession>
<dbReference type="PANTHER" id="PTHR43243:SF105">
    <property type="entry name" value="CATIONIC AMINO ACID TRANSPORTER C-TERMINAL DOMAIN-CONTAINING PROTEIN"/>
    <property type="match status" value="1"/>
</dbReference>
<dbReference type="GO" id="GO:0000064">
    <property type="term" value="F:L-ornithine transmembrane transporter activity"/>
    <property type="evidence" value="ECO:0007669"/>
    <property type="project" value="TreeGrafter"/>
</dbReference>
<dbReference type="Pfam" id="PF13520">
    <property type="entry name" value="AA_permease_2"/>
    <property type="match status" value="1"/>
</dbReference>
<dbReference type="Gene3D" id="1.20.1740.10">
    <property type="entry name" value="Amino acid/polyamine transporter I"/>
    <property type="match status" value="1"/>
</dbReference>
<keyword evidence="8" id="KW-1185">Reference proteome</keyword>
<evidence type="ECO:0000313" key="7">
    <source>
        <dbReference type="EMBL" id="KAH9384504.1"/>
    </source>
</evidence>
<dbReference type="OMA" id="HYLTHIA"/>
<organism evidence="7 8">
    <name type="scientific">Haemaphysalis longicornis</name>
    <name type="common">Bush tick</name>
    <dbReference type="NCBI Taxonomy" id="44386"/>
    <lineage>
        <taxon>Eukaryota</taxon>
        <taxon>Metazoa</taxon>
        <taxon>Ecdysozoa</taxon>
        <taxon>Arthropoda</taxon>
        <taxon>Chelicerata</taxon>
        <taxon>Arachnida</taxon>
        <taxon>Acari</taxon>
        <taxon>Parasitiformes</taxon>
        <taxon>Ixodida</taxon>
        <taxon>Ixodoidea</taxon>
        <taxon>Ixodidae</taxon>
        <taxon>Haemaphysalinae</taxon>
        <taxon>Haemaphysalis</taxon>
    </lineage>
</organism>
<evidence type="ECO:0000256" key="6">
    <source>
        <dbReference type="SAM" id="Phobius"/>
    </source>
</evidence>
<dbReference type="Proteomes" id="UP000821853">
    <property type="component" value="Unassembled WGS sequence"/>
</dbReference>
<feature type="transmembrane region" description="Helical" evidence="6">
    <location>
        <begin position="48"/>
        <end position="65"/>
    </location>
</feature>
<dbReference type="OrthoDB" id="3900342at2759"/>
<sequence length="400" mass="44069">MGGEQQARRRLPAVYSGYLDSLLNHTIERHMQQWMPIGVTWLSSYPDLFALGITLFLAVMLAIGVKESTRFNNIFTGLNLLVVVYVVIAGSFKADITNWRLKPQDVSEHHGKGGFFPYGIGGMLNGAASCFYAFVGFDCIATMGEEVRNPRRAIPIGIVLSLGIVFLAYFGWSIIETLLWPYYDQNVSAPLPFVFQMVGWPVAKWIISIGALAGLSTSLLGAMFPLPRVLYAMGSDGLIFRFLATVHPRLRTPLIAPPSRASFPVSEVFEKRGARGVMAMMFNVEELANMMSIGTLLAYSLVAVSVLMLRETKIDVFTAVEMLAISWQVTKREVITNCFRKGGIQKPRPSLHGELASDDEVSNEESTEPTAQVAESWKELVDHGGVGSDINLDNFISSDA</sequence>
<evidence type="ECO:0000256" key="1">
    <source>
        <dbReference type="ARBA" id="ARBA00004141"/>
    </source>
</evidence>
<feature type="transmembrane region" description="Helical" evidence="6">
    <location>
        <begin position="153"/>
        <end position="175"/>
    </location>
</feature>
<evidence type="ECO:0000256" key="3">
    <source>
        <dbReference type="ARBA" id="ARBA00022989"/>
    </source>
</evidence>
<dbReference type="GO" id="GO:0015189">
    <property type="term" value="F:L-lysine transmembrane transporter activity"/>
    <property type="evidence" value="ECO:0007669"/>
    <property type="project" value="TreeGrafter"/>
</dbReference>
<keyword evidence="4 6" id="KW-0472">Membrane</keyword>
<keyword evidence="3 6" id="KW-1133">Transmembrane helix</keyword>
<evidence type="ECO:0008006" key="9">
    <source>
        <dbReference type="Google" id="ProtNLM"/>
    </source>
</evidence>
<evidence type="ECO:0000256" key="5">
    <source>
        <dbReference type="SAM" id="MobiDB-lite"/>
    </source>
</evidence>
<dbReference type="GO" id="GO:0005886">
    <property type="term" value="C:plasma membrane"/>
    <property type="evidence" value="ECO:0007669"/>
    <property type="project" value="TreeGrafter"/>
</dbReference>
<dbReference type="GO" id="GO:0097638">
    <property type="term" value="P:L-arginine import across plasma membrane"/>
    <property type="evidence" value="ECO:0007669"/>
    <property type="project" value="TreeGrafter"/>
</dbReference>
<comment type="caution">
    <text evidence="7">The sequence shown here is derived from an EMBL/GenBank/DDBJ whole genome shotgun (WGS) entry which is preliminary data.</text>
</comment>
<dbReference type="PANTHER" id="PTHR43243">
    <property type="entry name" value="INNER MEMBRANE TRANSPORTER YGJI-RELATED"/>
    <property type="match status" value="1"/>
</dbReference>
<feature type="transmembrane region" description="Helical" evidence="6">
    <location>
        <begin position="116"/>
        <end position="141"/>
    </location>
</feature>
<reference evidence="7 8" key="1">
    <citation type="journal article" date="2020" name="Cell">
        <title>Large-Scale Comparative Analyses of Tick Genomes Elucidate Their Genetic Diversity and Vector Capacities.</title>
        <authorList>
            <consortium name="Tick Genome and Microbiome Consortium (TIGMIC)"/>
            <person name="Jia N."/>
            <person name="Wang J."/>
            <person name="Shi W."/>
            <person name="Du L."/>
            <person name="Sun Y."/>
            <person name="Zhan W."/>
            <person name="Jiang J.F."/>
            <person name="Wang Q."/>
            <person name="Zhang B."/>
            <person name="Ji P."/>
            <person name="Bell-Sakyi L."/>
            <person name="Cui X.M."/>
            <person name="Yuan T.T."/>
            <person name="Jiang B.G."/>
            <person name="Yang W.F."/>
            <person name="Lam T.T."/>
            <person name="Chang Q.C."/>
            <person name="Ding S.J."/>
            <person name="Wang X.J."/>
            <person name="Zhu J.G."/>
            <person name="Ruan X.D."/>
            <person name="Zhao L."/>
            <person name="Wei J.T."/>
            <person name="Ye R.Z."/>
            <person name="Que T.C."/>
            <person name="Du C.H."/>
            <person name="Zhou Y.H."/>
            <person name="Cheng J.X."/>
            <person name="Dai P.F."/>
            <person name="Guo W.B."/>
            <person name="Han X.H."/>
            <person name="Huang E.J."/>
            <person name="Li L.F."/>
            <person name="Wei W."/>
            <person name="Gao Y.C."/>
            <person name="Liu J.Z."/>
            <person name="Shao H.Z."/>
            <person name="Wang X."/>
            <person name="Wang C.C."/>
            <person name="Yang T.C."/>
            <person name="Huo Q.B."/>
            <person name="Li W."/>
            <person name="Chen H.Y."/>
            <person name="Chen S.E."/>
            <person name="Zhou L.G."/>
            <person name="Ni X.B."/>
            <person name="Tian J.H."/>
            <person name="Sheng Y."/>
            <person name="Liu T."/>
            <person name="Pan Y.S."/>
            <person name="Xia L.Y."/>
            <person name="Li J."/>
            <person name="Zhao F."/>
            <person name="Cao W.C."/>
        </authorList>
    </citation>
    <scope>NUCLEOTIDE SEQUENCE [LARGE SCALE GENOMIC DNA]</scope>
    <source>
        <strain evidence="7">HaeL-2018</strain>
    </source>
</reference>
<name>A0A9J6HCC8_HAELO</name>
<gene>
    <name evidence="7" type="ORF">HPB48_026512</name>
</gene>
<dbReference type="GO" id="GO:0061459">
    <property type="term" value="F:L-arginine transmembrane transporter activity"/>
    <property type="evidence" value="ECO:0007669"/>
    <property type="project" value="TreeGrafter"/>
</dbReference>
<keyword evidence="2 6" id="KW-0812">Transmembrane</keyword>
<dbReference type="VEuPathDB" id="VectorBase:HLOH_045786"/>
<feature type="transmembrane region" description="Helical" evidence="6">
    <location>
        <begin position="77"/>
        <end position="96"/>
    </location>
</feature>
<feature type="transmembrane region" description="Helical" evidence="6">
    <location>
        <begin position="287"/>
        <end position="309"/>
    </location>
</feature>
<proteinExistence type="predicted"/>